<feature type="compositionally biased region" description="Basic and acidic residues" evidence="6">
    <location>
        <begin position="139"/>
        <end position="150"/>
    </location>
</feature>
<keyword evidence="5" id="KW-0406">Ion transport</keyword>
<dbReference type="GO" id="GO:0006829">
    <property type="term" value="P:zinc ion transport"/>
    <property type="evidence" value="ECO:0007669"/>
    <property type="project" value="UniProtKB-KW"/>
</dbReference>
<dbReference type="PATRIC" id="fig|1029756.8.peg.1573"/>
<gene>
    <name evidence="7" type="ORF">W911_07515</name>
</gene>
<protein>
    <recommendedName>
        <fullName evidence="2">High-affinity zinc uptake system protein ZnuA</fullName>
    </recommendedName>
</protein>
<reference evidence="7 8" key="1">
    <citation type="journal article" date="2014" name="Genome Announc.">
        <title>Complete Genome Sequence of Hyphomicrobium nitrativorans Strain NL23, a Denitrifying Bacterium Isolated from Biofilm of a Methanol-Fed Denitrification System Treating Seawater at the Montreal Biodome.</title>
        <authorList>
            <person name="Martineau C."/>
            <person name="Villeneuve C."/>
            <person name="Mauffrey F."/>
            <person name="Villemur R."/>
        </authorList>
    </citation>
    <scope>NUCLEOTIDE SEQUENCE [LARGE SCALE GENOMIC DNA]</scope>
    <source>
        <strain evidence="7">NL23</strain>
    </source>
</reference>
<keyword evidence="3" id="KW-0813">Transport</keyword>
<feature type="region of interest" description="Disordered" evidence="6">
    <location>
        <begin position="139"/>
        <end position="200"/>
    </location>
</feature>
<evidence type="ECO:0000256" key="5">
    <source>
        <dbReference type="ARBA" id="ARBA00022906"/>
    </source>
</evidence>
<evidence type="ECO:0000256" key="2">
    <source>
        <dbReference type="ARBA" id="ARBA00015915"/>
    </source>
</evidence>
<organism evidence="7 8">
    <name type="scientific">Hyphomicrobium nitrativorans NL23</name>
    <dbReference type="NCBI Taxonomy" id="1029756"/>
    <lineage>
        <taxon>Bacteria</taxon>
        <taxon>Pseudomonadati</taxon>
        <taxon>Pseudomonadota</taxon>
        <taxon>Alphaproteobacteria</taxon>
        <taxon>Hyphomicrobiales</taxon>
        <taxon>Hyphomicrobiaceae</taxon>
        <taxon>Hyphomicrobium</taxon>
    </lineage>
</organism>
<dbReference type="EMBL" id="CP006912">
    <property type="protein sequence ID" value="AHB48268.1"/>
    <property type="molecule type" value="Genomic_DNA"/>
</dbReference>
<name>V5SCM1_9HYPH</name>
<keyword evidence="5" id="KW-0864">Zinc transport</keyword>
<dbReference type="KEGG" id="hni:W911_07515"/>
<evidence type="ECO:0000256" key="1">
    <source>
        <dbReference type="ARBA" id="ARBA00011028"/>
    </source>
</evidence>
<keyword evidence="8" id="KW-1185">Reference proteome</keyword>
<keyword evidence="5" id="KW-0862">Zinc</keyword>
<dbReference type="Gene3D" id="3.40.50.1980">
    <property type="entry name" value="Nitrogenase molybdenum iron protein domain"/>
    <property type="match status" value="3"/>
</dbReference>
<sequence>MIVTPPNSETRLARASRTATALALLVGTLLSGTAAIADELKVTATIKPIHALVAQVMEGVGAPSLLVRGAASPHTYALKPSDARALHQADVFFRVSETVEPFTSKIVEALPESVRVVTLADSPGIELLPIRRGETFEAHDHDHSHGADHKHDHHDHGKKKHGGHDHKHGHGHKHDHDHDHKAADHAHHDHDHDHAEPHAHAAHEIDGHVWLDPQNARKMLTEIARALSEAAPDHADTFRANANRAAAALDTLEAEIARDLAPVKGKPYVVFHDAYQYFERRFDLAPVGSITLSPEVRPSAKRLTEIRQRLGALEASCVFAEPQFQPRLVEAVIEGTTARAGTLDPEGALLEPGPAAYETLLRNLTSGLKACLAPQS</sequence>
<dbReference type="Pfam" id="PF01297">
    <property type="entry name" value="ZnuA"/>
    <property type="match status" value="1"/>
</dbReference>
<feature type="compositionally biased region" description="Basic and acidic residues" evidence="6">
    <location>
        <begin position="174"/>
        <end position="200"/>
    </location>
</feature>
<comment type="similarity">
    <text evidence="1">Belongs to the bacterial solute-binding protein 9 family.</text>
</comment>
<dbReference type="PANTHER" id="PTHR42953:SF3">
    <property type="entry name" value="HIGH-AFFINITY ZINC UPTAKE SYSTEM PROTEIN ZNUA"/>
    <property type="match status" value="1"/>
</dbReference>
<dbReference type="RefSeq" id="WP_023786891.1">
    <property type="nucleotide sequence ID" value="NC_022997.1"/>
</dbReference>
<dbReference type="PANTHER" id="PTHR42953">
    <property type="entry name" value="HIGH-AFFINITY ZINC UPTAKE SYSTEM PROTEIN ZNUA-RELATED"/>
    <property type="match status" value="1"/>
</dbReference>
<evidence type="ECO:0000313" key="7">
    <source>
        <dbReference type="EMBL" id="AHB48268.1"/>
    </source>
</evidence>
<evidence type="ECO:0000313" key="8">
    <source>
        <dbReference type="Proteomes" id="UP000018542"/>
    </source>
</evidence>
<evidence type="ECO:0000256" key="4">
    <source>
        <dbReference type="ARBA" id="ARBA00022729"/>
    </source>
</evidence>
<keyword evidence="4" id="KW-0732">Signal</keyword>
<accession>V5SCM1</accession>
<dbReference type="InterPro" id="IPR006127">
    <property type="entry name" value="ZnuA-like"/>
</dbReference>
<dbReference type="InterPro" id="IPR050492">
    <property type="entry name" value="Bact_metal-bind_prot9"/>
</dbReference>
<dbReference type="HOGENOM" id="CLU_016838_1_2_5"/>
<dbReference type="Proteomes" id="UP000018542">
    <property type="component" value="Chromosome"/>
</dbReference>
<dbReference type="SUPFAM" id="SSF53807">
    <property type="entry name" value="Helical backbone' metal receptor"/>
    <property type="match status" value="1"/>
</dbReference>
<dbReference type="STRING" id="1029756.W911_07515"/>
<evidence type="ECO:0000256" key="6">
    <source>
        <dbReference type="SAM" id="MobiDB-lite"/>
    </source>
</evidence>
<dbReference type="AlphaFoldDB" id="V5SCM1"/>
<proteinExistence type="inferred from homology"/>
<evidence type="ECO:0000256" key="3">
    <source>
        <dbReference type="ARBA" id="ARBA00022448"/>
    </source>
</evidence>
<dbReference type="GO" id="GO:0046872">
    <property type="term" value="F:metal ion binding"/>
    <property type="evidence" value="ECO:0007669"/>
    <property type="project" value="InterPro"/>
</dbReference>
<feature type="compositionally biased region" description="Basic residues" evidence="6">
    <location>
        <begin position="151"/>
        <end position="173"/>
    </location>
</feature>